<dbReference type="eggNOG" id="arCOG00889">
    <property type="taxonomic scope" value="Archaea"/>
</dbReference>
<dbReference type="GO" id="GO:0008168">
    <property type="term" value="F:methyltransferase activity"/>
    <property type="evidence" value="ECO:0007669"/>
    <property type="project" value="UniProtKB-KW"/>
</dbReference>
<dbReference type="Proteomes" id="UP000002063">
    <property type="component" value="Chromosome"/>
</dbReference>
<dbReference type="STRING" id="579137.Metvu_1019"/>
<dbReference type="GO" id="GO:0003676">
    <property type="term" value="F:nucleic acid binding"/>
    <property type="evidence" value="ECO:0007669"/>
    <property type="project" value="InterPro"/>
</dbReference>
<dbReference type="GeneID" id="8513356"/>
<evidence type="ECO:0000313" key="2">
    <source>
        <dbReference type="EMBL" id="ACX72877.1"/>
    </source>
</evidence>
<dbReference type="REBASE" id="22206">
    <property type="entry name" value="M.MvuORF1019P"/>
</dbReference>
<dbReference type="InterPro" id="IPR000241">
    <property type="entry name" value="RlmKL-like_Mtase"/>
</dbReference>
<name>C9RH25_METVM</name>
<accession>C9RH25</accession>
<dbReference type="InterPro" id="IPR002052">
    <property type="entry name" value="DNA_methylase_N6_adenine_CS"/>
</dbReference>
<dbReference type="HOGENOM" id="CLU_007795_1_0_2"/>
<evidence type="ECO:0000313" key="3">
    <source>
        <dbReference type="Proteomes" id="UP000002063"/>
    </source>
</evidence>
<sequence length="703" mass="82726">MAKNVKGYRYIEKKFPIAEINRICVSERIALKPIYMMHRIFARRIGSVFRTIILGALKDDSVNIMEEFYKSHRTDPDTNDITILDPMCGGGTTLIEGSRLGAKVIGFEINPIPWFITKCEMSIIEVNKLIETYKNLEITIGRKIKEMYKTKCPHCGEEGEIIYVFWIKKVKCPNCNKEIQLFKDYIVTYDKKEENFYLVCPRCLDVFHTTSLKEETTCPTCGNVFNPKNGVVVKNNITCPYCSHKFRLINVLKKQDEPLDAIPYAIDGFCHNCERRFIKKFDENDWKILKKVEDTFEENKSKLLFPKDEIPDGYNTNQMKKHNYKYWYQMFNKRQLLALSLLLEEIKKIEPKEVRDIFLLTFSETLRANNMFCYYDKRWAKQITPLFSRKDFAPVNFPLEQNVWGGKYGRGSFRQVFERVLKGKEFNLKPYERLYTNKGTKRIYLDEKIGEKEWAVYCMDAQDLDKIVKDKVDLVITDPPYFDSINYSEVYEFFYVWLKLALDYECFKNPSAINQNEAIVNEIQNKDKEHFKKILTNIFRKSANVLKDNGMFIFTFHDFSKEAWVDMLEIVKKAGLSVKKIHFYHGENVSAGHFGGQKSVFDGIWVCKKEKIEKVSISVEESIDLVWKEIDHLIDEIKKSKYFKLDENDIKIFVYGKCVEIYEKYNISISLNEFIEVALNKKAIENALNNVKKPKKVLITDFI</sequence>
<dbReference type="PROSITE" id="PS00092">
    <property type="entry name" value="N6_MTASE"/>
    <property type="match status" value="1"/>
</dbReference>
<dbReference type="KEGG" id="mvu:Metvu_1019"/>
<evidence type="ECO:0000259" key="1">
    <source>
        <dbReference type="Pfam" id="PF01170"/>
    </source>
</evidence>
<keyword evidence="3" id="KW-1185">Reference proteome</keyword>
<dbReference type="Pfam" id="PF01170">
    <property type="entry name" value="UPF0020"/>
    <property type="match status" value="1"/>
</dbReference>
<dbReference type="SUPFAM" id="SSF53335">
    <property type="entry name" value="S-adenosyl-L-methionine-dependent methyltransferases"/>
    <property type="match status" value="2"/>
</dbReference>
<proteinExistence type="predicted"/>
<gene>
    <name evidence="2" type="ordered locus">Metvu_1019</name>
</gene>
<dbReference type="InterPro" id="IPR029063">
    <property type="entry name" value="SAM-dependent_MTases_sf"/>
</dbReference>
<dbReference type="Gene3D" id="3.40.50.150">
    <property type="entry name" value="Vaccinia Virus protein VP39"/>
    <property type="match status" value="2"/>
</dbReference>
<dbReference type="OrthoDB" id="93530at2157"/>
<reference evidence="2" key="1">
    <citation type="submission" date="2009-10" db="EMBL/GenBank/DDBJ databases">
        <title>Complete sequence of chromosome of Methanocaldococcus vulcanius M7.</title>
        <authorList>
            <consortium name="US DOE Joint Genome Institute"/>
            <person name="Lucas S."/>
            <person name="Copeland A."/>
            <person name="Lapidus A."/>
            <person name="Glavina del Rio T."/>
            <person name="Dalin E."/>
            <person name="Tice H."/>
            <person name="Bruce D."/>
            <person name="Goodwin L."/>
            <person name="Pitluck S."/>
            <person name="Lcollab F.I."/>
            <person name="Brettin T."/>
            <person name="Detter J.C."/>
            <person name="Han C."/>
            <person name="Tapia R."/>
            <person name="Kuske C.R."/>
            <person name="Schmutz J."/>
            <person name="Larimer F."/>
            <person name="Land M."/>
            <person name="Hauser L."/>
            <person name="Kyrpides N."/>
            <person name="Ovchinikova G."/>
            <person name="Sieprawska-Lupa M."/>
            <person name="Whitman W.B."/>
            <person name="Woyke T."/>
        </authorList>
    </citation>
    <scope>NUCLEOTIDE SEQUENCE [LARGE SCALE GENOMIC DNA]</scope>
    <source>
        <strain evidence="2">M7</strain>
    </source>
</reference>
<keyword evidence="2" id="KW-0808">Transferase</keyword>
<keyword evidence="2" id="KW-0489">Methyltransferase</keyword>
<dbReference type="GO" id="GO:0032259">
    <property type="term" value="P:methylation"/>
    <property type="evidence" value="ECO:0007669"/>
    <property type="project" value="UniProtKB-KW"/>
</dbReference>
<dbReference type="RefSeq" id="WP_015733097.1">
    <property type="nucleotide sequence ID" value="NC_013407.1"/>
</dbReference>
<dbReference type="AlphaFoldDB" id="C9RH25"/>
<protein>
    <submittedName>
        <fullName evidence="2">Adenine-specific DNA methylase</fullName>
    </submittedName>
</protein>
<dbReference type="EMBL" id="CP001787">
    <property type="protein sequence ID" value="ACX72877.1"/>
    <property type="molecule type" value="Genomic_DNA"/>
</dbReference>
<feature type="domain" description="Ribosomal RNA large subunit methyltransferase K/L-like methyltransferase" evidence="1">
    <location>
        <begin position="79"/>
        <end position="106"/>
    </location>
</feature>
<organism evidence="2 3">
    <name type="scientific">Methanocaldococcus vulcanius (strain ATCC 700851 / DSM 12094 / M7)</name>
    <name type="common">Methanococcus vulcanius</name>
    <dbReference type="NCBI Taxonomy" id="579137"/>
    <lineage>
        <taxon>Archaea</taxon>
        <taxon>Methanobacteriati</taxon>
        <taxon>Methanobacteriota</taxon>
        <taxon>Methanomada group</taxon>
        <taxon>Methanococci</taxon>
        <taxon>Methanococcales</taxon>
        <taxon>Methanocaldococcaceae</taxon>
        <taxon>Methanocaldococcus</taxon>
    </lineage>
</organism>